<dbReference type="Gene3D" id="3.30.750.24">
    <property type="entry name" value="STAS domain"/>
    <property type="match status" value="1"/>
</dbReference>
<protein>
    <recommendedName>
        <fullName evidence="2">Anti-sigma factor antagonist</fullName>
    </recommendedName>
</protein>
<name>A0A1W2EAE6_9BACT</name>
<evidence type="ECO:0000313" key="5">
    <source>
        <dbReference type="Proteomes" id="UP000192418"/>
    </source>
</evidence>
<dbReference type="InterPro" id="IPR003658">
    <property type="entry name" value="Anti-sigma_ant"/>
</dbReference>
<accession>A0A1W2EAE6</accession>
<dbReference type="InterPro" id="IPR036513">
    <property type="entry name" value="STAS_dom_sf"/>
</dbReference>
<feature type="domain" description="STAS" evidence="3">
    <location>
        <begin position="1"/>
        <end position="108"/>
    </location>
</feature>
<evidence type="ECO:0000259" key="3">
    <source>
        <dbReference type="PROSITE" id="PS50801"/>
    </source>
</evidence>
<sequence length="108" mass="11576">MEITSRKMETNTIVSINGRLDAVSAPEFQNALLGLIDDGATMLLLDFDGVDYISSAGLRSILVVAKKLRSGQGELSVAMLHDTVKEVFEISGFSSILPIFDTVEAALS</sequence>
<dbReference type="NCBIfam" id="TIGR00377">
    <property type="entry name" value="ant_ant_sig"/>
    <property type="match status" value="1"/>
</dbReference>
<evidence type="ECO:0000256" key="2">
    <source>
        <dbReference type="RuleBase" id="RU003749"/>
    </source>
</evidence>
<reference evidence="4 5" key="1">
    <citation type="submission" date="2017-04" db="EMBL/GenBank/DDBJ databases">
        <authorList>
            <person name="Afonso C.L."/>
            <person name="Miller P.J."/>
            <person name="Scott M.A."/>
            <person name="Spackman E."/>
            <person name="Goraichik I."/>
            <person name="Dimitrov K.M."/>
            <person name="Suarez D.L."/>
            <person name="Swayne D.E."/>
        </authorList>
    </citation>
    <scope>NUCLEOTIDE SEQUENCE [LARGE SCALE GENOMIC DNA]</scope>
    <source>
        <strain evidence="4 5">DSM 3385</strain>
    </source>
</reference>
<evidence type="ECO:0000313" key="4">
    <source>
        <dbReference type="EMBL" id="SMD06306.1"/>
    </source>
</evidence>
<keyword evidence="5" id="KW-1185">Reference proteome</keyword>
<dbReference type="STRING" id="1121400.SAMN02746065_12716"/>
<dbReference type="CDD" id="cd07043">
    <property type="entry name" value="STAS_anti-anti-sigma_factors"/>
    <property type="match status" value="1"/>
</dbReference>
<dbReference type="GO" id="GO:0043856">
    <property type="term" value="F:anti-sigma factor antagonist activity"/>
    <property type="evidence" value="ECO:0007669"/>
    <property type="project" value="InterPro"/>
</dbReference>
<dbReference type="InterPro" id="IPR002645">
    <property type="entry name" value="STAS_dom"/>
</dbReference>
<evidence type="ECO:0000256" key="1">
    <source>
        <dbReference type="ARBA" id="ARBA00009013"/>
    </source>
</evidence>
<comment type="similarity">
    <text evidence="1 2">Belongs to the anti-sigma-factor antagonist family.</text>
</comment>
<organism evidence="4 5">
    <name type="scientific">Desulfocicer vacuolatum DSM 3385</name>
    <dbReference type="NCBI Taxonomy" id="1121400"/>
    <lineage>
        <taxon>Bacteria</taxon>
        <taxon>Pseudomonadati</taxon>
        <taxon>Thermodesulfobacteriota</taxon>
        <taxon>Desulfobacteria</taxon>
        <taxon>Desulfobacterales</taxon>
        <taxon>Desulfobacteraceae</taxon>
        <taxon>Desulfocicer</taxon>
    </lineage>
</organism>
<dbReference type="RefSeq" id="WP_269749042.1">
    <property type="nucleotide sequence ID" value="NZ_FWXY01000027.1"/>
</dbReference>
<dbReference type="EMBL" id="FWXY01000027">
    <property type="protein sequence ID" value="SMD06306.1"/>
    <property type="molecule type" value="Genomic_DNA"/>
</dbReference>
<dbReference type="SUPFAM" id="SSF52091">
    <property type="entry name" value="SpoIIaa-like"/>
    <property type="match status" value="1"/>
</dbReference>
<proteinExistence type="inferred from homology"/>
<dbReference type="Pfam" id="PF01740">
    <property type="entry name" value="STAS"/>
    <property type="match status" value="1"/>
</dbReference>
<dbReference type="AlphaFoldDB" id="A0A1W2EAE6"/>
<dbReference type="PROSITE" id="PS50801">
    <property type="entry name" value="STAS"/>
    <property type="match status" value="1"/>
</dbReference>
<dbReference type="Proteomes" id="UP000192418">
    <property type="component" value="Unassembled WGS sequence"/>
</dbReference>
<dbReference type="PANTHER" id="PTHR33495">
    <property type="entry name" value="ANTI-SIGMA FACTOR ANTAGONIST TM_1081-RELATED-RELATED"/>
    <property type="match status" value="1"/>
</dbReference>
<gene>
    <name evidence="4" type="ORF">SAMN02746065_12716</name>
</gene>